<dbReference type="VEuPathDB" id="FungiDB:PV07_00131"/>
<name>A0A0D2DC10_9EURO</name>
<feature type="transmembrane region" description="Helical" evidence="1">
    <location>
        <begin position="220"/>
        <end position="239"/>
    </location>
</feature>
<reference evidence="3 4" key="1">
    <citation type="submission" date="2015-01" db="EMBL/GenBank/DDBJ databases">
        <title>The Genome Sequence of Cladophialophora immunda CBS83496.</title>
        <authorList>
            <consortium name="The Broad Institute Genomics Platform"/>
            <person name="Cuomo C."/>
            <person name="de Hoog S."/>
            <person name="Gorbushina A."/>
            <person name="Stielow B."/>
            <person name="Teixiera M."/>
            <person name="Abouelleil A."/>
            <person name="Chapman S.B."/>
            <person name="Priest M."/>
            <person name="Young S.K."/>
            <person name="Wortman J."/>
            <person name="Nusbaum C."/>
            <person name="Birren B."/>
        </authorList>
    </citation>
    <scope>NUCLEOTIDE SEQUENCE [LARGE SCALE GENOMIC DNA]</scope>
    <source>
        <strain evidence="3 4">CBS 83496</strain>
    </source>
</reference>
<dbReference type="OrthoDB" id="3918601at2759"/>
<feature type="transmembrane region" description="Helical" evidence="1">
    <location>
        <begin position="63"/>
        <end position="88"/>
    </location>
</feature>
<protein>
    <recommendedName>
        <fullName evidence="2">Rhodopsin domain-containing protein</fullName>
    </recommendedName>
</protein>
<proteinExistence type="predicted"/>
<dbReference type="EMBL" id="KN847040">
    <property type="protein sequence ID" value="KIW33264.1"/>
    <property type="molecule type" value="Genomic_DNA"/>
</dbReference>
<accession>A0A0D2DC10</accession>
<organism evidence="3 4">
    <name type="scientific">Cladophialophora immunda</name>
    <dbReference type="NCBI Taxonomy" id="569365"/>
    <lineage>
        <taxon>Eukaryota</taxon>
        <taxon>Fungi</taxon>
        <taxon>Dikarya</taxon>
        <taxon>Ascomycota</taxon>
        <taxon>Pezizomycotina</taxon>
        <taxon>Eurotiomycetes</taxon>
        <taxon>Chaetothyriomycetidae</taxon>
        <taxon>Chaetothyriales</taxon>
        <taxon>Herpotrichiellaceae</taxon>
        <taxon>Cladophialophora</taxon>
    </lineage>
</organism>
<keyword evidence="1" id="KW-0812">Transmembrane</keyword>
<dbReference type="RefSeq" id="XP_016253480.1">
    <property type="nucleotide sequence ID" value="XM_016386552.1"/>
</dbReference>
<evidence type="ECO:0000313" key="3">
    <source>
        <dbReference type="EMBL" id="KIW33264.1"/>
    </source>
</evidence>
<keyword evidence="1" id="KW-1133">Transmembrane helix</keyword>
<gene>
    <name evidence="3" type="ORF">PV07_00131</name>
</gene>
<dbReference type="Proteomes" id="UP000054466">
    <property type="component" value="Unassembled WGS sequence"/>
</dbReference>
<feature type="transmembrane region" description="Helical" evidence="1">
    <location>
        <begin position="189"/>
        <end position="208"/>
    </location>
</feature>
<dbReference type="PANTHER" id="PTHR39614:SF2">
    <property type="entry name" value="INTEGRAL MEMBRANE PROTEIN"/>
    <property type="match status" value="1"/>
</dbReference>
<dbReference type="AlphaFoldDB" id="A0A0D2DC10"/>
<feature type="domain" description="Rhodopsin" evidence="2">
    <location>
        <begin position="48"/>
        <end position="281"/>
    </location>
</feature>
<feature type="transmembrane region" description="Helical" evidence="1">
    <location>
        <begin position="141"/>
        <end position="163"/>
    </location>
</feature>
<feature type="transmembrane region" description="Helical" evidence="1">
    <location>
        <begin position="108"/>
        <end position="129"/>
    </location>
</feature>
<keyword evidence="1" id="KW-0472">Membrane</keyword>
<evidence type="ECO:0000313" key="4">
    <source>
        <dbReference type="Proteomes" id="UP000054466"/>
    </source>
</evidence>
<dbReference type="PANTHER" id="PTHR39614">
    <property type="entry name" value="INTEGRAL MEMBRANE PROTEIN"/>
    <property type="match status" value="1"/>
</dbReference>
<feature type="transmembrane region" description="Helical" evidence="1">
    <location>
        <begin position="28"/>
        <end position="51"/>
    </location>
</feature>
<sequence length="378" mass="41892">MSAVPLYTAVPSGQYPPFAVVTDNDHRAWIIIAAAMGISFMLVALVTRVLIRKFVSLGWALDDTILTISTGVAFVQASLILSACADGLGTPIKLISPELQARIEKSYYMSNLLYLCALDLSKVSTILFLRRLMAPGSNMRWYCTILVGMVPATTVVFVLAVALQCDLSHPWVIVHQKCSGWFLRWEVQGAVSSLFEVAIFAAPIWLVLKLRKPLETKLEIVAPFALRLLIIVLTGLRLASFDQADFATDPTLRESRYICWTQAEMSYAVIGATLPTARRLVLDLITFYNGGYFGSTAESANRSGAYQMTKLTSRVKRNAKLASTRTDQDAACDDGDNNSQEMIIRKDITVEVIHEQGKSEPGEFARVIPDNWKPMNER</sequence>
<evidence type="ECO:0000256" key="1">
    <source>
        <dbReference type="SAM" id="Phobius"/>
    </source>
</evidence>
<keyword evidence="4" id="KW-1185">Reference proteome</keyword>
<dbReference type="HOGENOM" id="CLU_036632_1_3_1"/>
<dbReference type="Pfam" id="PF20684">
    <property type="entry name" value="Fung_rhodopsin"/>
    <property type="match status" value="1"/>
</dbReference>
<dbReference type="GeneID" id="27339325"/>
<dbReference type="InterPro" id="IPR049326">
    <property type="entry name" value="Rhodopsin_dom_fungi"/>
</dbReference>
<evidence type="ECO:0000259" key="2">
    <source>
        <dbReference type="Pfam" id="PF20684"/>
    </source>
</evidence>